<organism evidence="2 3">
    <name type="scientific">Flavobacterium ginsengiterrae</name>
    <dbReference type="NCBI Taxonomy" id="871695"/>
    <lineage>
        <taxon>Bacteria</taxon>
        <taxon>Pseudomonadati</taxon>
        <taxon>Bacteroidota</taxon>
        <taxon>Flavobacteriia</taxon>
        <taxon>Flavobacteriales</taxon>
        <taxon>Flavobacteriaceae</taxon>
        <taxon>Flavobacterium</taxon>
    </lineage>
</organism>
<feature type="transmembrane region" description="Helical" evidence="1">
    <location>
        <begin position="72"/>
        <end position="89"/>
    </location>
</feature>
<name>A0ABP7GAD2_9FLAO</name>
<reference evidence="3" key="1">
    <citation type="journal article" date="2019" name="Int. J. Syst. Evol. Microbiol.">
        <title>The Global Catalogue of Microorganisms (GCM) 10K type strain sequencing project: providing services to taxonomists for standard genome sequencing and annotation.</title>
        <authorList>
            <consortium name="The Broad Institute Genomics Platform"/>
            <consortium name="The Broad Institute Genome Sequencing Center for Infectious Disease"/>
            <person name="Wu L."/>
            <person name="Ma J."/>
        </authorList>
    </citation>
    <scope>NUCLEOTIDE SEQUENCE [LARGE SCALE GENOMIC DNA]</scope>
    <source>
        <strain evidence="3">JCM 17337</strain>
    </source>
</reference>
<keyword evidence="1" id="KW-0472">Membrane</keyword>
<keyword evidence="3" id="KW-1185">Reference proteome</keyword>
<dbReference type="EMBL" id="BAABDU010000003">
    <property type="protein sequence ID" value="GAA3758541.1"/>
    <property type="molecule type" value="Genomic_DNA"/>
</dbReference>
<keyword evidence="1" id="KW-0812">Transmembrane</keyword>
<comment type="caution">
    <text evidence="2">The sequence shown here is derived from an EMBL/GenBank/DDBJ whole genome shotgun (WGS) entry which is preliminary data.</text>
</comment>
<keyword evidence="1" id="KW-1133">Transmembrane helix</keyword>
<evidence type="ECO:0000313" key="2">
    <source>
        <dbReference type="EMBL" id="GAA3758541.1"/>
    </source>
</evidence>
<sequence length="91" mass="10950">MKINPLFYDNEIIKLIMGNFNEPSEETKNRWQNDPDNWVWGMFYYNPEDPRLFPPKRIKEFGWTTNFANPNSVLVMIILILVLLIFILFSH</sequence>
<dbReference type="RefSeq" id="WP_345140152.1">
    <property type="nucleotide sequence ID" value="NZ_BAABDU010000003.1"/>
</dbReference>
<protein>
    <recommendedName>
        <fullName evidence="4">DUF5808 domain-containing protein</fullName>
    </recommendedName>
</protein>
<accession>A0ABP7GAD2</accession>
<evidence type="ECO:0000256" key="1">
    <source>
        <dbReference type="SAM" id="Phobius"/>
    </source>
</evidence>
<evidence type="ECO:0008006" key="4">
    <source>
        <dbReference type="Google" id="ProtNLM"/>
    </source>
</evidence>
<evidence type="ECO:0000313" key="3">
    <source>
        <dbReference type="Proteomes" id="UP001500748"/>
    </source>
</evidence>
<gene>
    <name evidence="2" type="ORF">GCM10022423_06260</name>
</gene>
<proteinExistence type="predicted"/>
<dbReference type="Proteomes" id="UP001500748">
    <property type="component" value="Unassembled WGS sequence"/>
</dbReference>